<keyword evidence="15" id="KW-0539">Nucleus</keyword>
<keyword evidence="4 18" id="KW-0436">Ligase</keyword>
<dbReference type="Proteomes" id="UP001460270">
    <property type="component" value="Unassembled WGS sequence"/>
</dbReference>
<name>A0AAW0PDB5_9GOBI</name>
<evidence type="ECO:0000256" key="5">
    <source>
        <dbReference type="ARBA" id="ARBA00022618"/>
    </source>
</evidence>
<dbReference type="Pfam" id="PF01068">
    <property type="entry name" value="DNA_ligase_A_M"/>
    <property type="match status" value="1"/>
</dbReference>
<feature type="compositionally biased region" description="Low complexity" evidence="20">
    <location>
        <begin position="200"/>
        <end position="212"/>
    </location>
</feature>
<dbReference type="Gene3D" id="1.10.3260.10">
    <property type="entry name" value="DNA ligase, ATP-dependent, N-terminal domain"/>
    <property type="match status" value="1"/>
</dbReference>
<dbReference type="GO" id="GO:0005524">
    <property type="term" value="F:ATP binding"/>
    <property type="evidence" value="ECO:0007669"/>
    <property type="project" value="UniProtKB-KW"/>
</dbReference>
<dbReference type="GO" id="GO:0051301">
    <property type="term" value="P:cell division"/>
    <property type="evidence" value="ECO:0007669"/>
    <property type="project" value="UniProtKB-KW"/>
</dbReference>
<dbReference type="FunFam" id="1.10.3260.10:FF:000002">
    <property type="entry name" value="DNA ligase"/>
    <property type="match status" value="1"/>
</dbReference>
<evidence type="ECO:0000256" key="16">
    <source>
        <dbReference type="ARBA" id="ARBA00023306"/>
    </source>
</evidence>
<dbReference type="PROSITE" id="PS00697">
    <property type="entry name" value="DNA_LIGASE_A1"/>
    <property type="match status" value="1"/>
</dbReference>
<evidence type="ECO:0000256" key="8">
    <source>
        <dbReference type="ARBA" id="ARBA00022741"/>
    </source>
</evidence>
<dbReference type="PROSITE" id="PS50064">
    <property type="entry name" value="ZF_PARP_2"/>
    <property type="match status" value="1"/>
</dbReference>
<dbReference type="FunFam" id="3.30.1740.10:FF:000001">
    <property type="entry name" value="DNA ligase"/>
    <property type="match status" value="1"/>
</dbReference>
<protein>
    <recommendedName>
        <fullName evidence="18">DNA ligase</fullName>
        <ecNumber evidence="18">6.5.1.1</ecNumber>
    </recommendedName>
</protein>
<dbReference type="Pfam" id="PF16759">
    <property type="entry name" value="LIG3_BRCT"/>
    <property type="match status" value="1"/>
</dbReference>
<feature type="compositionally biased region" description="Low complexity" evidence="20">
    <location>
        <begin position="231"/>
        <end position="392"/>
    </location>
</feature>
<evidence type="ECO:0000256" key="17">
    <source>
        <dbReference type="ARBA" id="ARBA00034003"/>
    </source>
</evidence>
<feature type="region of interest" description="Disordered" evidence="20">
    <location>
        <begin position="753"/>
        <end position="773"/>
    </location>
</feature>
<feature type="compositionally biased region" description="Polar residues" evidence="20">
    <location>
        <begin position="393"/>
        <end position="404"/>
    </location>
</feature>
<evidence type="ECO:0000256" key="6">
    <source>
        <dbReference type="ARBA" id="ARBA00022705"/>
    </source>
</evidence>
<sequence>MLIGRRIPQTVRALSLLSHGAFLRTHLFSSQSPASPLFPQTRVHPLHVLASPHYQTFFKSSLNQPLQPLQRRLCCASDMSEQRFIVEYAKRGTAGCKKCKDKIAKGVVRIGKIVPNPFSESAGEMKEWYHVKCIFEKLERARATTKKIEDLSELEGWEELQDEDKDLINKLVADLMTKINSSPKKKVQAKLNTSGQLTSPPAAAADPATNAPRKFSGFTGESIRKHKSQSLHRSGLQSQSQRRSGLQSQSQRRSGLQSQSQHRSGLQSQSQRRSGLQSHSQHRSGLQSQSQRRSGLQSQSQHRSGLQSQSQHTSGLQSQSQRRSGLQSQSQRRSGLQSQSLHRSGLQSQSQHRSGLQSQSQLRSGLQSQSQHRSGLQSQSQLRSGLQSQSQHTSGLQSQSSSHQVCRATHSTDQVCRANPSSHQVCRATHSTDQVCRANPSTDQVCRANPSSHQVCRANPSTDQVCRANPSTDQVCRANPSSDQVCRANHSTDQVCRANPSSDQVCRANPSTHQVCRANPSSHQVCRATHSTDQVCRANPSSHQVCRATHSTDQVCRANPSTDQVCRANPSSHQVCRANPSTDQVCRANPSTHQVCRANPSSDQVCRANPSTDQVCRANPSTHQVCRANPSTHQVCRANHSTHQVCRANHSTDQVCRATHSADQVCIANPSSDQVCRANPSSDLTAQFSSCCERTNLLVLCLVQRPKRAPRPAARGPLVPPPRSRAVLCLPSCVTAPQRLSAPRVPQTVCSGVRERQLQHQDPDHREVPEEGLRGRYGPTVETLLDRSDSVVVISAALCAVCADKFHGDLFLTVKLLLPGVVKSVYNLNDKQIVKLFSRIFRCNQDDMVRDLEQSCRVAAVSGDVSETVRMFFEDSKAFPPAAKSLLTLQEVDSSLTRLAQLTKEDEQQSELEDIAKKCTSNDLKCIIRLIKHDLKMNAGAKHVLDAVDPNAYDAFKASRNLGDVIERVLRNQQEAANGSGPRKLLTVEATLMTPVQPMLAEACKSVEMAMKKCPNGMYSEIKYDGERVQVHKSGDTFSYFSRSLKPVLPHKVAHFKEYIPKAFPGGHSIILDAEVLLIDTKTSKPLPFGTLGVHKKAAFQDANVCLFVFDCIYFNGVSLMERPLCERRKFLHDNMVEVPNRILFSEMKHVTRAADLADMITRVIREGLEGLVLKDIKGSYEPGKRHWLKVKKDYLNEGAMADTADLVVLGAFYGKGSNVVHSDQVFWGYDDAMLARLQKELDVVKISKDPSKLPGWLKIVKNYYPDFIIRDPSAPVWEITGAEFSKSEMHTADGISIRFPRMTRVRDDKDWKTATNLPQLRELFRISKENCDFQVSAGPSGVKEEKSSSGGDSPPPPPPPASAAPRGRVKKSEAHTNGQNHHKATAQLLEPSKDKTLLDIFSGVKLYLPSTLQDFDRLRRYFVAYDGDLVPDYDSTSATHTMGENDDDDDEGGAQRVSPSWLWECIKKRRLVPAC</sequence>
<dbReference type="InterPro" id="IPR036420">
    <property type="entry name" value="BRCT_dom_sf"/>
</dbReference>
<evidence type="ECO:0000259" key="23">
    <source>
        <dbReference type="PROSITE" id="PS50172"/>
    </source>
</evidence>
<dbReference type="InterPro" id="IPR001510">
    <property type="entry name" value="Znf_PARP"/>
</dbReference>
<dbReference type="PROSITE" id="PS00347">
    <property type="entry name" value="ZF_PARP_1"/>
    <property type="match status" value="1"/>
</dbReference>
<comment type="similarity">
    <text evidence="3 19">Belongs to the ATP-dependent DNA ligase family.</text>
</comment>
<feature type="region of interest" description="Disordered" evidence="20">
    <location>
        <begin position="1336"/>
        <end position="1390"/>
    </location>
</feature>
<evidence type="ECO:0000256" key="10">
    <source>
        <dbReference type="ARBA" id="ARBA00022771"/>
    </source>
</evidence>
<dbReference type="PROSITE" id="PS50160">
    <property type="entry name" value="DNA_LIGASE_A3"/>
    <property type="match status" value="1"/>
</dbReference>
<accession>A0AAW0PDB5</accession>
<dbReference type="InterPro" id="IPR000977">
    <property type="entry name" value="DNA_ligase_ATP-dep"/>
</dbReference>
<dbReference type="GO" id="GO:0006273">
    <property type="term" value="P:lagging strand elongation"/>
    <property type="evidence" value="ECO:0007669"/>
    <property type="project" value="TreeGrafter"/>
</dbReference>
<dbReference type="CDD" id="cd07967">
    <property type="entry name" value="OBF_DNA_ligase_III"/>
    <property type="match status" value="1"/>
</dbReference>
<dbReference type="Gene3D" id="3.40.50.10190">
    <property type="entry name" value="BRCT domain"/>
    <property type="match status" value="1"/>
</dbReference>
<dbReference type="InterPro" id="IPR016059">
    <property type="entry name" value="DNA_ligase_ATP-dep_CS"/>
</dbReference>
<dbReference type="Pfam" id="PF00645">
    <property type="entry name" value="zf-PARP"/>
    <property type="match status" value="1"/>
</dbReference>
<dbReference type="GO" id="GO:0070421">
    <property type="term" value="C:DNA ligase III-XRCC1 complex"/>
    <property type="evidence" value="ECO:0007669"/>
    <property type="project" value="TreeGrafter"/>
</dbReference>
<comment type="subcellular location">
    <subcellularLocation>
        <location evidence="2">Nucleus</location>
    </subcellularLocation>
</comment>
<evidence type="ECO:0000256" key="13">
    <source>
        <dbReference type="ARBA" id="ARBA00023172"/>
    </source>
</evidence>
<keyword evidence="16" id="KW-0131">Cell cycle</keyword>
<keyword evidence="11" id="KW-0862">Zinc</keyword>
<evidence type="ECO:0000256" key="19">
    <source>
        <dbReference type="RuleBase" id="RU004196"/>
    </source>
</evidence>
<dbReference type="InterPro" id="IPR031916">
    <property type="entry name" value="LIG3_BRCT"/>
</dbReference>
<proteinExistence type="inferred from homology"/>
<dbReference type="GO" id="GO:0008270">
    <property type="term" value="F:zinc ion binding"/>
    <property type="evidence" value="ECO:0007669"/>
    <property type="project" value="UniProtKB-KW"/>
</dbReference>
<dbReference type="PROSITE" id="PS00333">
    <property type="entry name" value="DNA_LIGASE_A2"/>
    <property type="match status" value="1"/>
</dbReference>
<dbReference type="Gene3D" id="3.30.1740.10">
    <property type="entry name" value="Zinc finger, PARP-type"/>
    <property type="match status" value="1"/>
</dbReference>
<comment type="caution">
    <text evidence="24">The sequence shown here is derived from an EMBL/GenBank/DDBJ whole genome shotgun (WGS) entry which is preliminary data.</text>
</comment>
<keyword evidence="8 18" id="KW-0547">Nucleotide-binding</keyword>
<evidence type="ECO:0000256" key="7">
    <source>
        <dbReference type="ARBA" id="ARBA00022723"/>
    </source>
</evidence>
<evidence type="ECO:0000256" key="11">
    <source>
        <dbReference type="ARBA" id="ARBA00022833"/>
    </source>
</evidence>
<evidence type="ECO:0000259" key="21">
    <source>
        <dbReference type="PROSITE" id="PS50064"/>
    </source>
</evidence>
<keyword evidence="5" id="KW-0132">Cell division</keyword>
<feature type="domain" description="PARP-type" evidence="21">
    <location>
        <begin position="84"/>
        <end position="176"/>
    </location>
</feature>
<dbReference type="SUPFAM" id="SSF50249">
    <property type="entry name" value="Nucleic acid-binding proteins"/>
    <property type="match status" value="1"/>
</dbReference>
<dbReference type="SUPFAM" id="SSF57716">
    <property type="entry name" value="Glucocorticoid receptor-like (DNA-binding domain)"/>
    <property type="match status" value="1"/>
</dbReference>
<keyword evidence="7" id="KW-0479">Metal-binding</keyword>
<dbReference type="InterPro" id="IPR012340">
    <property type="entry name" value="NA-bd_OB-fold"/>
</dbReference>
<evidence type="ECO:0000256" key="15">
    <source>
        <dbReference type="ARBA" id="ARBA00023242"/>
    </source>
</evidence>
<dbReference type="CDD" id="cd18431">
    <property type="entry name" value="BRCT_DNA_ligase_III"/>
    <property type="match status" value="1"/>
</dbReference>
<feature type="compositionally biased region" description="Polar residues" evidence="20">
    <location>
        <begin position="190"/>
        <end position="199"/>
    </location>
</feature>
<dbReference type="SUPFAM" id="SSF56091">
    <property type="entry name" value="DNA ligase/mRNA capping enzyme, catalytic domain"/>
    <property type="match status" value="1"/>
</dbReference>
<evidence type="ECO:0000256" key="18">
    <source>
        <dbReference type="RuleBase" id="RU000617"/>
    </source>
</evidence>
<dbReference type="Gene3D" id="2.40.50.140">
    <property type="entry name" value="Nucleic acid-binding proteins"/>
    <property type="match status" value="1"/>
</dbReference>
<dbReference type="EC" id="6.5.1.1" evidence="18"/>
<evidence type="ECO:0000313" key="25">
    <source>
        <dbReference type="Proteomes" id="UP001460270"/>
    </source>
</evidence>
<keyword evidence="9 18" id="KW-0227">DNA damage</keyword>
<dbReference type="GO" id="GO:0071897">
    <property type="term" value="P:DNA biosynthetic process"/>
    <property type="evidence" value="ECO:0007669"/>
    <property type="project" value="InterPro"/>
</dbReference>
<evidence type="ECO:0000256" key="20">
    <source>
        <dbReference type="SAM" id="MobiDB-lite"/>
    </source>
</evidence>
<dbReference type="GO" id="GO:0006310">
    <property type="term" value="P:DNA recombination"/>
    <property type="evidence" value="ECO:0007669"/>
    <property type="project" value="UniProtKB-KW"/>
</dbReference>
<dbReference type="FunFam" id="3.30.470.30:FF:000003">
    <property type="entry name" value="DNA ligase"/>
    <property type="match status" value="1"/>
</dbReference>
<dbReference type="NCBIfam" id="TIGR00574">
    <property type="entry name" value="dnl1"/>
    <property type="match status" value="1"/>
</dbReference>
<keyword evidence="12 18" id="KW-0067">ATP-binding</keyword>
<evidence type="ECO:0000256" key="4">
    <source>
        <dbReference type="ARBA" id="ARBA00022598"/>
    </source>
</evidence>
<dbReference type="SUPFAM" id="SSF52113">
    <property type="entry name" value="BRCT domain"/>
    <property type="match status" value="1"/>
</dbReference>
<dbReference type="SMART" id="SM01336">
    <property type="entry name" value="zf-PARP"/>
    <property type="match status" value="1"/>
</dbReference>
<dbReference type="GO" id="GO:0003910">
    <property type="term" value="F:DNA ligase (ATP) activity"/>
    <property type="evidence" value="ECO:0007669"/>
    <property type="project" value="UniProtKB-EC"/>
</dbReference>
<keyword evidence="13 18" id="KW-0233">DNA recombination</keyword>
<reference evidence="25" key="1">
    <citation type="submission" date="2024-04" db="EMBL/GenBank/DDBJ databases">
        <title>Salinicola lusitanus LLJ914,a marine bacterium isolated from the Okinawa Trough.</title>
        <authorList>
            <person name="Li J."/>
        </authorList>
    </citation>
    <scope>NUCLEOTIDE SEQUENCE [LARGE SCALE GENOMIC DNA]</scope>
</reference>
<dbReference type="Pfam" id="PF04675">
    <property type="entry name" value="DNA_ligase_A_N"/>
    <property type="match status" value="1"/>
</dbReference>
<dbReference type="CDD" id="cd07902">
    <property type="entry name" value="Adenylation_DNA_ligase_III"/>
    <property type="match status" value="1"/>
</dbReference>
<feature type="compositionally biased region" description="Pro residues" evidence="20">
    <location>
        <begin position="1354"/>
        <end position="1363"/>
    </location>
</feature>
<evidence type="ECO:0000256" key="3">
    <source>
        <dbReference type="ARBA" id="ARBA00007572"/>
    </source>
</evidence>
<evidence type="ECO:0000259" key="22">
    <source>
        <dbReference type="PROSITE" id="PS50160"/>
    </source>
</evidence>
<keyword evidence="14 18" id="KW-0234">DNA repair</keyword>
<dbReference type="InterPro" id="IPR012310">
    <property type="entry name" value="DNA_ligase_ATP-dep_cent"/>
</dbReference>
<keyword evidence="6" id="KW-0235">DNA replication</keyword>
<dbReference type="FunFam" id="3.40.50.10190:FF:000032">
    <property type="entry name" value="DNA ligase"/>
    <property type="match status" value="1"/>
</dbReference>
<feature type="region of interest" description="Disordered" evidence="20">
    <location>
        <begin position="1437"/>
        <end position="1457"/>
    </location>
</feature>
<dbReference type="EMBL" id="JBBPFD010000005">
    <property type="protein sequence ID" value="KAK7925249.1"/>
    <property type="molecule type" value="Genomic_DNA"/>
</dbReference>
<evidence type="ECO:0000256" key="2">
    <source>
        <dbReference type="ARBA" id="ARBA00004123"/>
    </source>
</evidence>
<dbReference type="PROSITE" id="PS50172">
    <property type="entry name" value="BRCT"/>
    <property type="match status" value="1"/>
</dbReference>
<feature type="domain" description="ATP-dependent DNA ligase family profile" evidence="22">
    <location>
        <begin position="1098"/>
        <end position="1217"/>
    </location>
</feature>
<dbReference type="InterPro" id="IPR050191">
    <property type="entry name" value="ATP-dep_DNA_ligase"/>
</dbReference>
<evidence type="ECO:0000256" key="1">
    <source>
        <dbReference type="ARBA" id="ARBA00001946"/>
    </source>
</evidence>
<dbReference type="InterPro" id="IPR012308">
    <property type="entry name" value="DNA_ligase_ATP-dep_N"/>
</dbReference>
<dbReference type="SMART" id="SM00292">
    <property type="entry name" value="BRCT"/>
    <property type="match status" value="1"/>
</dbReference>
<dbReference type="InterPro" id="IPR036957">
    <property type="entry name" value="Znf_PARP_sf"/>
</dbReference>
<dbReference type="Gene3D" id="3.30.1490.70">
    <property type="match status" value="1"/>
</dbReference>
<dbReference type="GO" id="GO:0006302">
    <property type="term" value="P:double-strand break repair"/>
    <property type="evidence" value="ECO:0007669"/>
    <property type="project" value="TreeGrafter"/>
</dbReference>
<dbReference type="InterPro" id="IPR036599">
    <property type="entry name" value="DNA_ligase_N_sf"/>
</dbReference>
<feature type="region of interest" description="Disordered" evidence="20">
    <location>
        <begin position="182"/>
        <end position="404"/>
    </location>
</feature>
<feature type="domain" description="BRCT" evidence="23">
    <location>
        <begin position="1397"/>
        <end position="1476"/>
    </location>
</feature>
<organism evidence="24 25">
    <name type="scientific">Mugilogobius chulae</name>
    <name type="common">yellowstripe goby</name>
    <dbReference type="NCBI Taxonomy" id="88201"/>
    <lineage>
        <taxon>Eukaryota</taxon>
        <taxon>Metazoa</taxon>
        <taxon>Chordata</taxon>
        <taxon>Craniata</taxon>
        <taxon>Vertebrata</taxon>
        <taxon>Euteleostomi</taxon>
        <taxon>Actinopterygii</taxon>
        <taxon>Neopterygii</taxon>
        <taxon>Teleostei</taxon>
        <taxon>Neoteleostei</taxon>
        <taxon>Acanthomorphata</taxon>
        <taxon>Gobiaria</taxon>
        <taxon>Gobiiformes</taxon>
        <taxon>Gobioidei</taxon>
        <taxon>Gobiidae</taxon>
        <taxon>Gobionellinae</taxon>
        <taxon>Mugilogobius</taxon>
    </lineage>
</organism>
<evidence type="ECO:0000313" key="24">
    <source>
        <dbReference type="EMBL" id="KAK7925249.1"/>
    </source>
</evidence>
<dbReference type="SUPFAM" id="SSF117018">
    <property type="entry name" value="ATP-dependent DNA ligase DNA-binding domain"/>
    <property type="match status" value="1"/>
</dbReference>
<keyword evidence="25" id="KW-1185">Reference proteome</keyword>
<dbReference type="PANTHER" id="PTHR45674:SF9">
    <property type="entry name" value="DNA LIGASE 3"/>
    <property type="match status" value="1"/>
</dbReference>
<dbReference type="InterPro" id="IPR001357">
    <property type="entry name" value="BRCT_dom"/>
</dbReference>
<dbReference type="GO" id="GO:0003677">
    <property type="term" value="F:DNA binding"/>
    <property type="evidence" value="ECO:0007669"/>
    <property type="project" value="InterPro"/>
</dbReference>
<dbReference type="Gene3D" id="3.30.470.30">
    <property type="entry name" value="DNA ligase/mRNA capping enzyme"/>
    <property type="match status" value="1"/>
</dbReference>
<keyword evidence="10" id="KW-0863">Zinc-finger</keyword>
<dbReference type="PANTHER" id="PTHR45674">
    <property type="entry name" value="DNA LIGASE 1/3 FAMILY MEMBER"/>
    <property type="match status" value="1"/>
</dbReference>
<evidence type="ECO:0000256" key="14">
    <source>
        <dbReference type="ARBA" id="ARBA00023204"/>
    </source>
</evidence>
<gene>
    <name evidence="24" type="ORF">WMY93_007559</name>
</gene>
<comment type="catalytic activity">
    <reaction evidence="17 18">
        <text>ATP + (deoxyribonucleotide)n-3'-hydroxyl + 5'-phospho-(deoxyribonucleotide)m = (deoxyribonucleotide)n+m + AMP + diphosphate.</text>
        <dbReference type="EC" id="6.5.1.1"/>
    </reaction>
</comment>
<evidence type="ECO:0000256" key="9">
    <source>
        <dbReference type="ARBA" id="ARBA00022763"/>
    </source>
</evidence>
<evidence type="ECO:0000256" key="12">
    <source>
        <dbReference type="ARBA" id="ARBA00022840"/>
    </source>
</evidence>
<comment type="cofactor">
    <cofactor evidence="1">
        <name>Mg(2+)</name>
        <dbReference type="ChEBI" id="CHEBI:18420"/>
    </cofactor>
</comment>